<reference evidence="2" key="1">
    <citation type="submission" date="2022-08" db="EMBL/GenBank/DDBJ databases">
        <authorList>
            <person name="Kim S.-J."/>
        </authorList>
    </citation>
    <scope>NUCLEOTIDE SEQUENCE</scope>
    <source>
        <strain evidence="2">KJ</strain>
    </source>
</reference>
<proteinExistence type="predicted"/>
<evidence type="ECO:0000256" key="1">
    <source>
        <dbReference type="SAM" id="Phobius"/>
    </source>
</evidence>
<keyword evidence="1" id="KW-0472">Membrane</keyword>
<gene>
    <name evidence="2" type="ORF">ParKJ_26740</name>
</gene>
<sequence length="183" mass="19960">MAWFYHWWVSLFVVPGPNGEIDLQHAADTAGYWAQATGTVLAVFAAIGLAGYQQFVKRRDEKAETGHLHEAIVLIAVGMSDMLTKLCTRDLKSAQAAGDPNVVPRARRLAIEYHATLAAVPLVELAKADVVPQVHRLREAARDADQILAYIDGFAPQHALQVSIGQLELVKGRVSAILNTLRS</sequence>
<accession>A0AAP5UY92</accession>
<evidence type="ECO:0000313" key="2">
    <source>
        <dbReference type="EMBL" id="MDT8841032.1"/>
    </source>
</evidence>
<organism evidence="2 3">
    <name type="scientific">Paraburkholderia fungorum</name>
    <dbReference type="NCBI Taxonomy" id="134537"/>
    <lineage>
        <taxon>Bacteria</taxon>
        <taxon>Pseudomonadati</taxon>
        <taxon>Pseudomonadota</taxon>
        <taxon>Betaproteobacteria</taxon>
        <taxon>Burkholderiales</taxon>
        <taxon>Burkholderiaceae</taxon>
        <taxon>Paraburkholderia</taxon>
    </lineage>
</organism>
<dbReference type="AlphaFoldDB" id="A0AAP5UY92"/>
<dbReference type="EMBL" id="JANSLM010000011">
    <property type="protein sequence ID" value="MDT8841032.1"/>
    <property type="molecule type" value="Genomic_DNA"/>
</dbReference>
<name>A0AAP5UY92_9BURK</name>
<comment type="caution">
    <text evidence="2">The sequence shown here is derived from an EMBL/GenBank/DDBJ whole genome shotgun (WGS) entry which is preliminary data.</text>
</comment>
<evidence type="ECO:0000313" key="3">
    <source>
        <dbReference type="Proteomes" id="UP001246473"/>
    </source>
</evidence>
<feature type="transmembrane region" description="Helical" evidence="1">
    <location>
        <begin position="32"/>
        <end position="52"/>
    </location>
</feature>
<keyword evidence="1" id="KW-1133">Transmembrane helix</keyword>
<protein>
    <submittedName>
        <fullName evidence="2">Uncharacterized protein</fullName>
    </submittedName>
</protein>
<keyword evidence="1" id="KW-0812">Transmembrane</keyword>
<dbReference type="Proteomes" id="UP001246473">
    <property type="component" value="Unassembled WGS sequence"/>
</dbReference>
<dbReference type="RefSeq" id="WP_106352000.1">
    <property type="nucleotide sequence ID" value="NZ_CP099623.1"/>
</dbReference>